<feature type="compositionally biased region" description="Basic and acidic residues" evidence="1">
    <location>
        <begin position="62"/>
        <end position="76"/>
    </location>
</feature>
<keyword evidence="3" id="KW-1185">Reference proteome</keyword>
<dbReference type="AlphaFoldDB" id="A0A6A6R0F8"/>
<dbReference type="InterPro" id="IPR032675">
    <property type="entry name" value="LRR_dom_sf"/>
</dbReference>
<feature type="region of interest" description="Disordered" evidence="1">
    <location>
        <begin position="1"/>
        <end position="84"/>
    </location>
</feature>
<evidence type="ECO:0000313" key="2">
    <source>
        <dbReference type="EMBL" id="KAF2498006.1"/>
    </source>
</evidence>
<dbReference type="Proteomes" id="UP000799750">
    <property type="component" value="Unassembled WGS sequence"/>
</dbReference>
<organism evidence="2 3">
    <name type="scientific">Lophium mytilinum</name>
    <dbReference type="NCBI Taxonomy" id="390894"/>
    <lineage>
        <taxon>Eukaryota</taxon>
        <taxon>Fungi</taxon>
        <taxon>Dikarya</taxon>
        <taxon>Ascomycota</taxon>
        <taxon>Pezizomycotina</taxon>
        <taxon>Dothideomycetes</taxon>
        <taxon>Pleosporomycetidae</taxon>
        <taxon>Mytilinidiales</taxon>
        <taxon>Mytilinidiaceae</taxon>
        <taxon>Lophium</taxon>
    </lineage>
</organism>
<evidence type="ECO:0000256" key="1">
    <source>
        <dbReference type="SAM" id="MobiDB-lite"/>
    </source>
</evidence>
<proteinExistence type="predicted"/>
<dbReference type="Gene3D" id="3.80.10.10">
    <property type="entry name" value="Ribonuclease Inhibitor"/>
    <property type="match status" value="1"/>
</dbReference>
<gene>
    <name evidence="2" type="ORF">BU16DRAFT_559723</name>
</gene>
<dbReference type="EMBL" id="MU004186">
    <property type="protein sequence ID" value="KAF2498006.1"/>
    <property type="molecule type" value="Genomic_DNA"/>
</dbReference>
<dbReference type="SUPFAM" id="SSF52047">
    <property type="entry name" value="RNI-like"/>
    <property type="match status" value="1"/>
</dbReference>
<dbReference type="OrthoDB" id="3690497at2759"/>
<reference evidence="2" key="1">
    <citation type="journal article" date="2020" name="Stud. Mycol.">
        <title>101 Dothideomycetes genomes: a test case for predicting lifestyles and emergence of pathogens.</title>
        <authorList>
            <person name="Haridas S."/>
            <person name="Albert R."/>
            <person name="Binder M."/>
            <person name="Bloem J."/>
            <person name="Labutti K."/>
            <person name="Salamov A."/>
            <person name="Andreopoulos B."/>
            <person name="Baker S."/>
            <person name="Barry K."/>
            <person name="Bills G."/>
            <person name="Bluhm B."/>
            <person name="Cannon C."/>
            <person name="Castanera R."/>
            <person name="Culley D."/>
            <person name="Daum C."/>
            <person name="Ezra D."/>
            <person name="Gonzalez J."/>
            <person name="Henrissat B."/>
            <person name="Kuo A."/>
            <person name="Liang C."/>
            <person name="Lipzen A."/>
            <person name="Lutzoni F."/>
            <person name="Magnuson J."/>
            <person name="Mondo S."/>
            <person name="Nolan M."/>
            <person name="Ohm R."/>
            <person name="Pangilinan J."/>
            <person name="Park H.-J."/>
            <person name="Ramirez L."/>
            <person name="Alfaro M."/>
            <person name="Sun H."/>
            <person name="Tritt A."/>
            <person name="Yoshinaga Y."/>
            <person name="Zwiers L.-H."/>
            <person name="Turgeon B."/>
            <person name="Goodwin S."/>
            <person name="Spatafora J."/>
            <person name="Crous P."/>
            <person name="Grigoriev I."/>
        </authorList>
    </citation>
    <scope>NUCLEOTIDE SEQUENCE</scope>
    <source>
        <strain evidence="2">CBS 269.34</strain>
    </source>
</reference>
<name>A0A6A6R0F8_9PEZI</name>
<protein>
    <submittedName>
        <fullName evidence="2">Uncharacterized protein</fullName>
    </submittedName>
</protein>
<evidence type="ECO:0000313" key="3">
    <source>
        <dbReference type="Proteomes" id="UP000799750"/>
    </source>
</evidence>
<accession>A0A6A6R0F8</accession>
<sequence>MSPQTRRYNLRSRLSPRALNHKPEAISTHKSLLKRKRQTETQRLHKKRPRSTEPEVGSLDSETARDPSKSPRLSKDDSDDDSAATHTLSKTVLTDLPEELLDLIVTHTVEKSGSALPFAGWGLLSATRQLSRLALPVLYQQIDHYYSHSSGPFRRTILQDSGLAHYVRKVVVQHPPSTSRKNPVKFTPQEQQEIRKHWEELDIEILRTYEERLAEDEGCYDQECDNGVELALLISRTLNLRHLDIRSTMPCHGVQTYPDTTHRWLPLLRGVAQGTLCGKAHHFSFLHHLSVNVNGIGIHKLSSIFCLPTLRTLEISGTQYQYQLPKVWLESALWECTYGTSPIKYLTITGNSIGQFTLSSTIRSCKALTSLRLDIGRVINPCVSRTSWFGVPSFTLAGHTSSLEMLHLNCKGGAHPKIEDYDSWLLPDLYSSDSLGSMTSLTSLIIPMEALLWPDGTPHPLKDLLPSSLQTLYISSSWLHHRDADYKSTLVRVAKSLCNDLPNLSIVGLCVYLFALPTISSHPFKNEADRNNLIKDIKMNTRLAAFAKRCAFDGIKVELWDSFQKRLAPHGYINPDLQGDAVYSPYLPLGPLAPPPLRWARWKKLDQWPSRALREDSLSPETPKGEGIYLEDTDMNGWP</sequence>
<feature type="region of interest" description="Disordered" evidence="1">
    <location>
        <begin position="614"/>
        <end position="639"/>
    </location>
</feature>
<feature type="compositionally biased region" description="Acidic residues" evidence="1">
    <location>
        <begin position="629"/>
        <end position="639"/>
    </location>
</feature>